<dbReference type="EMBL" id="GBRH01166439">
    <property type="protein sequence ID" value="JAE31457.1"/>
    <property type="molecule type" value="Transcribed_RNA"/>
</dbReference>
<proteinExistence type="predicted"/>
<accession>A0A0A9H3W7</accession>
<reference evidence="2" key="2">
    <citation type="journal article" date="2015" name="Data Brief">
        <title>Shoot transcriptome of the giant reed, Arundo donax.</title>
        <authorList>
            <person name="Barrero R.A."/>
            <person name="Guerrero F.D."/>
            <person name="Moolhuijzen P."/>
            <person name="Goolsby J.A."/>
            <person name="Tidwell J."/>
            <person name="Bellgard S.E."/>
            <person name="Bellgard M.I."/>
        </authorList>
    </citation>
    <scope>NUCLEOTIDE SEQUENCE</scope>
    <source>
        <tissue evidence="2">Shoot tissue taken approximately 20 cm above the soil surface</tissue>
    </source>
</reference>
<name>A0A0A9H3W7_ARUDO</name>
<protein>
    <submittedName>
        <fullName evidence="2">Uncharacterized protein</fullName>
    </submittedName>
</protein>
<organism evidence="2">
    <name type="scientific">Arundo donax</name>
    <name type="common">Giant reed</name>
    <name type="synonym">Donax arundinaceus</name>
    <dbReference type="NCBI Taxonomy" id="35708"/>
    <lineage>
        <taxon>Eukaryota</taxon>
        <taxon>Viridiplantae</taxon>
        <taxon>Streptophyta</taxon>
        <taxon>Embryophyta</taxon>
        <taxon>Tracheophyta</taxon>
        <taxon>Spermatophyta</taxon>
        <taxon>Magnoliopsida</taxon>
        <taxon>Liliopsida</taxon>
        <taxon>Poales</taxon>
        <taxon>Poaceae</taxon>
        <taxon>PACMAD clade</taxon>
        <taxon>Arundinoideae</taxon>
        <taxon>Arundineae</taxon>
        <taxon>Arundo</taxon>
    </lineage>
</organism>
<evidence type="ECO:0000313" key="2">
    <source>
        <dbReference type="EMBL" id="JAE31457.1"/>
    </source>
</evidence>
<feature type="region of interest" description="Disordered" evidence="1">
    <location>
        <begin position="48"/>
        <end position="79"/>
    </location>
</feature>
<reference evidence="2" key="1">
    <citation type="submission" date="2014-09" db="EMBL/GenBank/DDBJ databases">
        <authorList>
            <person name="Magalhaes I.L.F."/>
            <person name="Oliveira U."/>
            <person name="Santos F.R."/>
            <person name="Vidigal T.H.D.A."/>
            <person name="Brescovit A.D."/>
            <person name="Santos A.J."/>
        </authorList>
    </citation>
    <scope>NUCLEOTIDE SEQUENCE</scope>
    <source>
        <tissue evidence="2">Shoot tissue taken approximately 20 cm above the soil surface</tissue>
    </source>
</reference>
<dbReference type="AlphaFoldDB" id="A0A0A9H3W7"/>
<sequence length="127" mass="14125">MRDFMNPFPCQGIEISRQCRHKHLPLSHLHLRNAPIVKHSTTNYRDVKMSHPQAPASSSLPHAPRQTPAWTSASVSPRARRERNSAVFAFSCAGHLFVGEPPKRRLESVDSVHEAAVIPQHPGVEAA</sequence>
<evidence type="ECO:0000256" key="1">
    <source>
        <dbReference type="SAM" id="MobiDB-lite"/>
    </source>
</evidence>